<feature type="transmembrane region" description="Helical" evidence="9">
    <location>
        <begin position="138"/>
        <end position="157"/>
    </location>
</feature>
<dbReference type="RefSeq" id="WP_084078711.1">
    <property type="nucleotide sequence ID" value="NZ_FRDN01000012.1"/>
</dbReference>
<evidence type="ECO:0000256" key="4">
    <source>
        <dbReference type="ARBA" id="ARBA00022692"/>
    </source>
</evidence>
<feature type="transmembrane region" description="Helical" evidence="9">
    <location>
        <begin position="40"/>
        <end position="57"/>
    </location>
</feature>
<evidence type="ECO:0000256" key="2">
    <source>
        <dbReference type="ARBA" id="ARBA00022448"/>
    </source>
</evidence>
<proteinExistence type="inferred from homology"/>
<evidence type="ECO:0000256" key="6">
    <source>
        <dbReference type="ARBA" id="ARBA00022989"/>
    </source>
</evidence>
<dbReference type="GO" id="GO:0006865">
    <property type="term" value="P:amino acid transport"/>
    <property type="evidence" value="ECO:0007669"/>
    <property type="project" value="UniProtKB-KW"/>
</dbReference>
<keyword evidence="3" id="KW-1003">Cell membrane</keyword>
<gene>
    <name evidence="10" type="ORF">SAMN02745215_03694</name>
</gene>
<evidence type="ECO:0000313" key="10">
    <source>
        <dbReference type="EMBL" id="SHN81926.1"/>
    </source>
</evidence>
<comment type="subcellular location">
    <subcellularLocation>
        <location evidence="1">Cell membrane</location>
        <topology evidence="1">Multi-pass membrane protein</topology>
    </subcellularLocation>
</comment>
<dbReference type="InterPro" id="IPR052157">
    <property type="entry name" value="BCAA_transport_permease"/>
</dbReference>
<feature type="transmembrane region" description="Helical" evidence="9">
    <location>
        <begin position="6"/>
        <end position="33"/>
    </location>
</feature>
<comment type="similarity">
    <text evidence="8">Belongs to the binding-protein-dependent transport system permease family. LivHM subfamily.</text>
</comment>
<dbReference type="InterPro" id="IPR001851">
    <property type="entry name" value="ABC_transp_permease"/>
</dbReference>
<keyword evidence="11" id="KW-1185">Reference proteome</keyword>
<dbReference type="PANTHER" id="PTHR11795:SF445">
    <property type="entry name" value="AMINO ACID ABC TRANSPORTER PERMEASE PROTEIN"/>
    <property type="match status" value="1"/>
</dbReference>
<evidence type="ECO:0000256" key="3">
    <source>
        <dbReference type="ARBA" id="ARBA00022475"/>
    </source>
</evidence>
<evidence type="ECO:0000256" key="8">
    <source>
        <dbReference type="ARBA" id="ARBA00037998"/>
    </source>
</evidence>
<evidence type="ECO:0000256" key="1">
    <source>
        <dbReference type="ARBA" id="ARBA00004651"/>
    </source>
</evidence>
<dbReference type="PANTHER" id="PTHR11795">
    <property type="entry name" value="BRANCHED-CHAIN AMINO ACID TRANSPORT SYSTEM PERMEASE PROTEIN LIVH"/>
    <property type="match status" value="1"/>
</dbReference>
<keyword evidence="6 9" id="KW-1133">Transmembrane helix</keyword>
<evidence type="ECO:0000256" key="9">
    <source>
        <dbReference type="SAM" id="Phobius"/>
    </source>
</evidence>
<dbReference type="Proteomes" id="UP000184010">
    <property type="component" value="Unassembled WGS sequence"/>
</dbReference>
<evidence type="ECO:0000256" key="5">
    <source>
        <dbReference type="ARBA" id="ARBA00022970"/>
    </source>
</evidence>
<feature type="transmembrane region" description="Helical" evidence="9">
    <location>
        <begin position="215"/>
        <end position="232"/>
    </location>
</feature>
<dbReference type="EMBL" id="FRDN01000012">
    <property type="protein sequence ID" value="SHN81926.1"/>
    <property type="molecule type" value="Genomic_DNA"/>
</dbReference>
<keyword evidence="5" id="KW-0029">Amino-acid transport</keyword>
<keyword evidence="2" id="KW-0813">Transport</keyword>
<feature type="transmembrane region" description="Helical" evidence="9">
    <location>
        <begin position="94"/>
        <end position="118"/>
    </location>
</feature>
<sequence>MFLQNLVNGILIGGMYGLAACGLSLIFGVMNIVNFAHGEFLMLAMYITYFATTYLGIDPLLSILISIPIMVLFGLFIERVLIARIINSSNMAQIFLTVGLGMVLTNLALVTIGGNYLSTTVAYASESFKLGNLMFAKANVLTFVITIATFGLVSLLLRYTLIGKAIRSVSQDRNTAQLMGVNTKVLYSVAFGLGMVMVAISGSLLSIMYPVSPTIGSHFVVLCFVVVVLGGMGSLPGALIGGMIVGVFEAMCGYYVSIGWKDAVPFLILIILLIVRPQGIFGDRT</sequence>
<dbReference type="AlphaFoldDB" id="A0A1M7UG66"/>
<name>A0A1M7UG66_9FIRM</name>
<dbReference type="GO" id="GO:0022857">
    <property type="term" value="F:transmembrane transporter activity"/>
    <property type="evidence" value="ECO:0007669"/>
    <property type="project" value="InterPro"/>
</dbReference>
<evidence type="ECO:0000313" key="11">
    <source>
        <dbReference type="Proteomes" id="UP000184010"/>
    </source>
</evidence>
<dbReference type="Pfam" id="PF02653">
    <property type="entry name" value="BPD_transp_2"/>
    <property type="match status" value="1"/>
</dbReference>
<feature type="transmembrane region" description="Helical" evidence="9">
    <location>
        <begin position="63"/>
        <end position="82"/>
    </location>
</feature>
<keyword evidence="7 9" id="KW-0472">Membrane</keyword>
<dbReference type="STRING" id="1121395.SAMN02745215_03694"/>
<reference evidence="11" key="1">
    <citation type="submission" date="2016-12" db="EMBL/GenBank/DDBJ databases">
        <authorList>
            <person name="Varghese N."/>
            <person name="Submissions S."/>
        </authorList>
    </citation>
    <scope>NUCLEOTIDE SEQUENCE [LARGE SCALE GENOMIC DNA]</scope>
    <source>
        <strain evidence="11">DSM 11544</strain>
    </source>
</reference>
<protein>
    <submittedName>
        <fullName evidence="10">Branched-chain amino acid transport system permease protein</fullName>
    </submittedName>
</protein>
<feature type="transmembrane region" description="Helical" evidence="9">
    <location>
        <begin position="263"/>
        <end position="281"/>
    </location>
</feature>
<evidence type="ECO:0000256" key="7">
    <source>
        <dbReference type="ARBA" id="ARBA00023136"/>
    </source>
</evidence>
<dbReference type="GO" id="GO:0005886">
    <property type="term" value="C:plasma membrane"/>
    <property type="evidence" value="ECO:0007669"/>
    <property type="project" value="UniProtKB-SubCell"/>
</dbReference>
<feature type="transmembrane region" description="Helical" evidence="9">
    <location>
        <begin position="185"/>
        <end position="209"/>
    </location>
</feature>
<dbReference type="CDD" id="cd06582">
    <property type="entry name" value="TM_PBP1_LivH_like"/>
    <property type="match status" value="1"/>
</dbReference>
<keyword evidence="4 9" id="KW-0812">Transmembrane</keyword>
<organism evidence="10 11">
    <name type="scientific">Desulfitobacterium chlororespirans DSM 11544</name>
    <dbReference type="NCBI Taxonomy" id="1121395"/>
    <lineage>
        <taxon>Bacteria</taxon>
        <taxon>Bacillati</taxon>
        <taxon>Bacillota</taxon>
        <taxon>Clostridia</taxon>
        <taxon>Eubacteriales</taxon>
        <taxon>Desulfitobacteriaceae</taxon>
        <taxon>Desulfitobacterium</taxon>
    </lineage>
</organism>
<accession>A0A1M7UG66</accession>